<reference evidence="1" key="1">
    <citation type="submission" date="2024-01" db="EMBL/GenBank/DDBJ databases">
        <authorList>
            <person name="Webb A."/>
        </authorList>
    </citation>
    <scope>NUCLEOTIDE SEQUENCE</scope>
    <source>
        <strain evidence="1">Pm1</strain>
    </source>
</reference>
<gene>
    <name evidence="1" type="ORF">PM001_LOCUS30477</name>
</gene>
<dbReference type="PANTHER" id="PTHR15503:SF22">
    <property type="entry name" value="TRANSPOSON TY3-I GAG POLYPROTEIN"/>
    <property type="match status" value="1"/>
</dbReference>
<dbReference type="Proteomes" id="UP001162060">
    <property type="component" value="Unassembled WGS sequence"/>
</dbReference>
<name>A0AAV1VG62_9STRA</name>
<organism evidence="1 2">
    <name type="scientific">Peronospora matthiolae</name>
    <dbReference type="NCBI Taxonomy" id="2874970"/>
    <lineage>
        <taxon>Eukaryota</taxon>
        <taxon>Sar</taxon>
        <taxon>Stramenopiles</taxon>
        <taxon>Oomycota</taxon>
        <taxon>Peronosporomycetes</taxon>
        <taxon>Peronosporales</taxon>
        <taxon>Peronosporaceae</taxon>
        <taxon>Peronospora</taxon>
    </lineage>
</organism>
<protein>
    <submittedName>
        <fullName evidence="1">Uncharacterized protein</fullName>
    </submittedName>
</protein>
<evidence type="ECO:0000313" key="1">
    <source>
        <dbReference type="EMBL" id="CAK7945327.1"/>
    </source>
</evidence>
<dbReference type="PANTHER" id="PTHR15503">
    <property type="entry name" value="LDOC1 RELATED"/>
    <property type="match status" value="1"/>
</dbReference>
<dbReference type="AlphaFoldDB" id="A0AAV1VG62"/>
<dbReference type="EMBL" id="CAKLBY020000325">
    <property type="protein sequence ID" value="CAK7945327.1"/>
    <property type="molecule type" value="Genomic_DNA"/>
</dbReference>
<evidence type="ECO:0000313" key="2">
    <source>
        <dbReference type="Proteomes" id="UP001162060"/>
    </source>
</evidence>
<sequence>MSDIEFACMILTESPLDADKDVIFKLPWFRTYAPQVDWISGKFLHQRAHANSDGINENGLAQPDQYNQIPVRSGPSRPSYVRQDEYAEIYMVKVFFVTTSHIIPVWVYDLILEHSDVFFLETLPDGLLPKRALQFEVEMKPDAIPSSRSPFRLFKTKQAALKSTVTENLKKGWVEVSNSPWVSNVFLVYQKRTMLLDKLPPRVSGFGREFARNLFAGLSIIDT</sequence>
<comment type="caution">
    <text evidence="1">The sequence shown here is derived from an EMBL/GenBank/DDBJ whole genome shotgun (WGS) entry which is preliminary data.</text>
</comment>
<dbReference type="InterPro" id="IPR032567">
    <property type="entry name" value="RTL1-rel"/>
</dbReference>
<accession>A0AAV1VG62</accession>
<dbReference type="Gene3D" id="3.10.10.10">
    <property type="entry name" value="HIV Type 1 Reverse Transcriptase, subunit A, domain 1"/>
    <property type="match status" value="1"/>
</dbReference>
<proteinExistence type="predicted"/>
<dbReference type="InterPro" id="IPR043502">
    <property type="entry name" value="DNA/RNA_pol_sf"/>
</dbReference>
<dbReference type="SUPFAM" id="SSF56672">
    <property type="entry name" value="DNA/RNA polymerases"/>
    <property type="match status" value="1"/>
</dbReference>